<evidence type="ECO:0000256" key="2">
    <source>
        <dbReference type="ARBA" id="ARBA00022679"/>
    </source>
</evidence>
<dbReference type="AlphaFoldDB" id="A0A9P6VM89"/>
<accession>A0A9P6VM89</accession>
<feature type="domain" description="4'-phosphopantetheinyl transferase N-terminal" evidence="3">
    <location>
        <begin position="51"/>
        <end position="137"/>
    </location>
</feature>
<reference evidence="4" key="1">
    <citation type="submission" date="2019-07" db="EMBL/GenBank/DDBJ databases">
        <title>Hyphodiscus hymeniophilus genome sequencing and assembly.</title>
        <authorList>
            <person name="Kramer G."/>
            <person name="Nodwell J."/>
        </authorList>
    </citation>
    <scope>NUCLEOTIDE SEQUENCE</scope>
    <source>
        <strain evidence="4">ATCC 34498</strain>
    </source>
</reference>
<keyword evidence="2 4" id="KW-0808">Transferase</keyword>
<protein>
    <recommendedName>
        <fullName evidence="1">holo-[acyl-carrier-protein] synthase</fullName>
        <ecNumber evidence="1">2.7.8.7</ecNumber>
    </recommendedName>
</protein>
<dbReference type="EC" id="2.7.8.7" evidence="1"/>
<name>A0A9P6VM89_9HELO</name>
<dbReference type="PANTHER" id="PTHR12215:SF10">
    <property type="entry name" value="L-AMINOADIPATE-SEMIALDEHYDE DEHYDROGENASE-PHOSPHOPANTETHEINYL TRANSFERASE"/>
    <property type="match status" value="1"/>
</dbReference>
<gene>
    <name evidence="4" type="ORF">D0Z07_3482</name>
</gene>
<sequence length="342" mass="38390">MAAAIQSTTIEPAIIQWLVDTRPLWPVPPQSKPRDEVAQLKTVTTNNSFQASRALSLLTPTEQTSVLRYYHLKDAKMSLVSHLLKHLIISKYAPISWANSTISRDVHGKPCFNPPLPSQPGMDFNVSHQAGIVSLIAVVGIGGRDKIEVGTDVVCWNERLTHDYRSIEEEGFFKWVDIHADVFAASEVSYMKLAPVDIDHAPDGVIPNGFDKDKISRCQRRNEILKLGQEDGTIRISSNEIIDKKLRRFYACWCLREAYIKMTGEALLAPWLKELEILDVKAPAVNERLENVLMELIALGKGYMVGGAIRPAAKIEELQLKLGQWKHLDLEKDILAFSELNS</sequence>
<dbReference type="GO" id="GO:0000287">
    <property type="term" value="F:magnesium ion binding"/>
    <property type="evidence" value="ECO:0007669"/>
    <property type="project" value="InterPro"/>
</dbReference>
<evidence type="ECO:0000256" key="1">
    <source>
        <dbReference type="ARBA" id="ARBA00013172"/>
    </source>
</evidence>
<dbReference type="Pfam" id="PF22624">
    <property type="entry name" value="AASDHPPT_N"/>
    <property type="match status" value="1"/>
</dbReference>
<dbReference type="GO" id="GO:0008897">
    <property type="term" value="F:holo-[acyl-carrier-protein] synthase activity"/>
    <property type="evidence" value="ECO:0007669"/>
    <property type="project" value="UniProtKB-EC"/>
</dbReference>
<organism evidence="4 5">
    <name type="scientific">Hyphodiscus hymeniophilus</name>
    <dbReference type="NCBI Taxonomy" id="353542"/>
    <lineage>
        <taxon>Eukaryota</taxon>
        <taxon>Fungi</taxon>
        <taxon>Dikarya</taxon>
        <taxon>Ascomycota</taxon>
        <taxon>Pezizomycotina</taxon>
        <taxon>Leotiomycetes</taxon>
        <taxon>Helotiales</taxon>
        <taxon>Hyphodiscaceae</taxon>
        <taxon>Hyphodiscus</taxon>
    </lineage>
</organism>
<dbReference type="InterPro" id="IPR037143">
    <property type="entry name" value="4-PPantetheinyl_Trfase_dom_sf"/>
</dbReference>
<comment type="caution">
    <text evidence="4">The sequence shown here is derived from an EMBL/GenBank/DDBJ whole genome shotgun (WGS) entry which is preliminary data.</text>
</comment>
<proteinExistence type="predicted"/>
<dbReference type="InterPro" id="IPR055066">
    <property type="entry name" value="AASDHPPT_N"/>
</dbReference>
<keyword evidence="5" id="KW-1185">Reference proteome</keyword>
<dbReference type="InterPro" id="IPR050559">
    <property type="entry name" value="P-Pant_transferase_sf"/>
</dbReference>
<dbReference type="PANTHER" id="PTHR12215">
    <property type="entry name" value="PHOSPHOPANTETHEINE TRANSFERASE"/>
    <property type="match status" value="1"/>
</dbReference>
<evidence type="ECO:0000259" key="3">
    <source>
        <dbReference type="Pfam" id="PF22624"/>
    </source>
</evidence>
<dbReference type="Gene3D" id="3.90.470.20">
    <property type="entry name" value="4'-phosphopantetheinyl transferase domain"/>
    <property type="match status" value="2"/>
</dbReference>
<evidence type="ECO:0000313" key="5">
    <source>
        <dbReference type="Proteomes" id="UP000785200"/>
    </source>
</evidence>
<dbReference type="EMBL" id="VNKQ01000006">
    <property type="protein sequence ID" value="KAG0650152.1"/>
    <property type="molecule type" value="Genomic_DNA"/>
</dbReference>
<dbReference type="SUPFAM" id="SSF56214">
    <property type="entry name" value="4'-phosphopantetheinyl transferase"/>
    <property type="match status" value="2"/>
</dbReference>
<evidence type="ECO:0000313" key="4">
    <source>
        <dbReference type="EMBL" id="KAG0650152.1"/>
    </source>
</evidence>
<dbReference type="GO" id="GO:0005829">
    <property type="term" value="C:cytosol"/>
    <property type="evidence" value="ECO:0007669"/>
    <property type="project" value="TreeGrafter"/>
</dbReference>
<dbReference type="OrthoDB" id="26719at2759"/>
<dbReference type="Proteomes" id="UP000785200">
    <property type="component" value="Unassembled WGS sequence"/>
</dbReference>
<dbReference type="GO" id="GO:0019878">
    <property type="term" value="P:lysine biosynthetic process via aminoadipic acid"/>
    <property type="evidence" value="ECO:0007669"/>
    <property type="project" value="TreeGrafter"/>
</dbReference>